<name>A0A2A5WTX8_9GAMM</name>
<comment type="function">
    <text evidence="10">Member of the two-component regulatory system NtrB/NtrC, which controls expression of the nitrogen-regulated (ntr) genes in response to nitrogen limitation. Under conditions of nitrogen limitation, NtrB autophosphorylates and transfers the phosphoryl group to NtrC. In the presence of nitrogen, acts as a phosphatase that dephosphorylates and inactivates NtrC.</text>
</comment>
<dbReference type="InterPro" id="IPR036890">
    <property type="entry name" value="HATPase_C_sf"/>
</dbReference>
<sequence>MQVTYLMANNILDGLSVALLSVDHELRVRYVNQSAQALLDISAARSNGLAVAEIIGNGHELETIMYDALQSGQPYSGRKVTLKLPNAKSITVDFSLTPFNDEEWPHLLIEMHPLDRYLRIEGDETSREHHAVARQMVRGLAHEIKNPLGGIRGSAQLLARELESDDQREFTDIIIAETDRLTALVDNLLGPNNVAKPRPTNVHELLERVVRLIEIESQQQVTFTRDYDPSIPDMSMDPEMMVQVFLNIARNAMQSLADNPSPQIVINTRVDRNFTIGSTMHRMVTKVDVTDNGPGISDELKDHLFYPMITGRKDGTGLGLSLAQSLVNQHNGSIEFDSEPGRTCFSIIIPLELP</sequence>
<dbReference type="SUPFAM" id="SSF55874">
    <property type="entry name" value="ATPase domain of HSP90 chaperone/DNA topoisomerase II/histidine kinase"/>
    <property type="match status" value="1"/>
</dbReference>
<dbReference type="Pfam" id="PF00512">
    <property type="entry name" value="HisKA"/>
    <property type="match status" value="1"/>
</dbReference>
<dbReference type="PROSITE" id="PS50109">
    <property type="entry name" value="HIS_KIN"/>
    <property type="match status" value="1"/>
</dbReference>
<dbReference type="CDD" id="cd00130">
    <property type="entry name" value="PAS"/>
    <property type="match status" value="1"/>
</dbReference>
<dbReference type="PANTHER" id="PTHR43065">
    <property type="entry name" value="SENSOR HISTIDINE KINASE"/>
    <property type="match status" value="1"/>
</dbReference>
<dbReference type="Gene3D" id="3.30.565.10">
    <property type="entry name" value="Histidine kinase-like ATPase, C-terminal domain"/>
    <property type="match status" value="1"/>
</dbReference>
<dbReference type="PRINTS" id="PR00344">
    <property type="entry name" value="BCTRLSENSOR"/>
</dbReference>
<dbReference type="InterPro" id="IPR005467">
    <property type="entry name" value="His_kinase_dom"/>
</dbReference>
<dbReference type="EMBL" id="NTKD01000020">
    <property type="protein sequence ID" value="PDH39738.1"/>
    <property type="molecule type" value="Genomic_DNA"/>
</dbReference>
<keyword evidence="3" id="KW-0597">Phosphoprotein</keyword>
<evidence type="ECO:0000256" key="13">
    <source>
        <dbReference type="ARBA" id="ARBA00043094"/>
    </source>
</evidence>
<dbReference type="GO" id="GO:0000155">
    <property type="term" value="F:phosphorelay sensor kinase activity"/>
    <property type="evidence" value="ECO:0007669"/>
    <property type="project" value="InterPro"/>
</dbReference>
<keyword evidence="7" id="KW-0067">ATP-binding</keyword>
<keyword evidence="5" id="KW-0547">Nucleotide-binding</keyword>
<comment type="caution">
    <text evidence="15">The sequence shown here is derived from an EMBL/GenBank/DDBJ whole genome shotgun (WGS) entry which is preliminary data.</text>
</comment>
<dbReference type="SUPFAM" id="SSF55785">
    <property type="entry name" value="PYP-like sensor domain (PAS domain)"/>
    <property type="match status" value="1"/>
</dbReference>
<dbReference type="Pfam" id="PF08448">
    <property type="entry name" value="PAS_4"/>
    <property type="match status" value="1"/>
</dbReference>
<gene>
    <name evidence="15" type="ORF">CNE99_05040</name>
</gene>
<dbReference type="NCBIfam" id="NF008293">
    <property type="entry name" value="PRK11073.1"/>
    <property type="match status" value="1"/>
</dbReference>
<dbReference type="GO" id="GO:0005524">
    <property type="term" value="F:ATP binding"/>
    <property type="evidence" value="ECO:0007669"/>
    <property type="project" value="UniProtKB-KW"/>
</dbReference>
<dbReference type="InterPro" id="IPR003661">
    <property type="entry name" value="HisK_dim/P_dom"/>
</dbReference>
<evidence type="ECO:0000256" key="3">
    <source>
        <dbReference type="ARBA" id="ARBA00022553"/>
    </source>
</evidence>
<evidence type="ECO:0000256" key="6">
    <source>
        <dbReference type="ARBA" id="ARBA00022777"/>
    </source>
</evidence>
<keyword evidence="8" id="KW-0902">Two-component regulatory system</keyword>
<accession>A0A2A5WTX8</accession>
<evidence type="ECO:0000256" key="1">
    <source>
        <dbReference type="ARBA" id="ARBA00000085"/>
    </source>
</evidence>
<dbReference type="InterPro" id="IPR000014">
    <property type="entry name" value="PAS"/>
</dbReference>
<keyword evidence="9" id="KW-0535">Nitrogen fixation</keyword>
<organism evidence="15 16">
    <name type="scientific">OM182 bacterium MED-G24</name>
    <dbReference type="NCBI Taxonomy" id="1986255"/>
    <lineage>
        <taxon>Bacteria</taxon>
        <taxon>Pseudomonadati</taxon>
        <taxon>Pseudomonadota</taxon>
        <taxon>Gammaproteobacteria</taxon>
        <taxon>OMG group</taxon>
        <taxon>OM182 clade</taxon>
    </lineage>
</organism>
<evidence type="ECO:0000256" key="11">
    <source>
        <dbReference type="ARBA" id="ARBA00039567"/>
    </source>
</evidence>
<proteinExistence type="predicted"/>
<evidence type="ECO:0000259" key="14">
    <source>
        <dbReference type="PROSITE" id="PS50109"/>
    </source>
</evidence>
<reference evidence="15 16" key="1">
    <citation type="submission" date="2017-08" db="EMBL/GenBank/DDBJ databases">
        <title>Fine stratification of microbial communities through a metagenomic profile of the photic zone.</title>
        <authorList>
            <person name="Haro-Moreno J.M."/>
            <person name="Lopez-Perez M."/>
            <person name="De La Torre J."/>
            <person name="Picazo A."/>
            <person name="Camacho A."/>
            <person name="Rodriguez-Valera F."/>
        </authorList>
    </citation>
    <scope>NUCLEOTIDE SEQUENCE [LARGE SCALE GENOMIC DNA]</scope>
    <source>
        <strain evidence="15">MED-G24</strain>
    </source>
</reference>
<dbReference type="SUPFAM" id="SSF47384">
    <property type="entry name" value="Homodimeric domain of signal transducing histidine kinase"/>
    <property type="match status" value="1"/>
</dbReference>
<comment type="catalytic activity">
    <reaction evidence="1">
        <text>ATP + protein L-histidine = ADP + protein N-phospho-L-histidine.</text>
        <dbReference type="EC" id="2.7.13.3"/>
    </reaction>
</comment>
<dbReference type="Pfam" id="PF02518">
    <property type="entry name" value="HATPase_c"/>
    <property type="match status" value="1"/>
</dbReference>
<dbReference type="InterPro" id="IPR004358">
    <property type="entry name" value="Sig_transdc_His_kin-like_C"/>
</dbReference>
<evidence type="ECO:0000256" key="2">
    <source>
        <dbReference type="ARBA" id="ARBA00012438"/>
    </source>
</evidence>
<evidence type="ECO:0000256" key="9">
    <source>
        <dbReference type="ARBA" id="ARBA00023231"/>
    </source>
</evidence>
<dbReference type="CDD" id="cd00082">
    <property type="entry name" value="HisKA"/>
    <property type="match status" value="1"/>
</dbReference>
<dbReference type="EC" id="2.7.13.3" evidence="2"/>
<dbReference type="AlphaFoldDB" id="A0A2A5WTX8"/>
<keyword evidence="4" id="KW-0808">Transferase</keyword>
<dbReference type="InterPro" id="IPR035965">
    <property type="entry name" value="PAS-like_dom_sf"/>
</dbReference>
<dbReference type="SMART" id="SM00388">
    <property type="entry name" value="HisKA"/>
    <property type="match status" value="1"/>
</dbReference>
<evidence type="ECO:0000256" key="8">
    <source>
        <dbReference type="ARBA" id="ARBA00023012"/>
    </source>
</evidence>
<dbReference type="InterPro" id="IPR036097">
    <property type="entry name" value="HisK_dim/P_sf"/>
</dbReference>
<dbReference type="InterPro" id="IPR013656">
    <property type="entry name" value="PAS_4"/>
</dbReference>
<keyword evidence="6 15" id="KW-0418">Kinase</keyword>
<evidence type="ECO:0000256" key="10">
    <source>
        <dbReference type="ARBA" id="ARBA00037696"/>
    </source>
</evidence>
<dbReference type="Proteomes" id="UP000219327">
    <property type="component" value="Unassembled WGS sequence"/>
</dbReference>
<dbReference type="InterPro" id="IPR003594">
    <property type="entry name" value="HATPase_dom"/>
</dbReference>
<evidence type="ECO:0000313" key="16">
    <source>
        <dbReference type="Proteomes" id="UP000219327"/>
    </source>
</evidence>
<feature type="domain" description="Histidine kinase" evidence="14">
    <location>
        <begin position="139"/>
        <end position="353"/>
    </location>
</feature>
<evidence type="ECO:0000256" key="7">
    <source>
        <dbReference type="ARBA" id="ARBA00022840"/>
    </source>
</evidence>
<evidence type="ECO:0000256" key="12">
    <source>
        <dbReference type="ARBA" id="ARBA00042313"/>
    </source>
</evidence>
<evidence type="ECO:0000256" key="4">
    <source>
        <dbReference type="ARBA" id="ARBA00022679"/>
    </source>
</evidence>
<dbReference type="PANTHER" id="PTHR43065:SF16">
    <property type="entry name" value="SENSORY HISTIDINE KINASE_PHOSPHATASE NTRB"/>
    <property type="match status" value="1"/>
</dbReference>
<protein>
    <recommendedName>
        <fullName evidence="11">Sensory histidine kinase/phosphatase NtrB</fullName>
        <ecNumber evidence="2">2.7.13.3</ecNumber>
    </recommendedName>
    <alternativeName>
        <fullName evidence="12">Nitrogen regulation protein NR(II)</fullName>
    </alternativeName>
    <alternativeName>
        <fullName evidence="13">Nitrogen regulator II</fullName>
    </alternativeName>
</protein>
<dbReference type="Gene3D" id="1.10.287.130">
    <property type="match status" value="1"/>
</dbReference>
<dbReference type="Gene3D" id="3.30.450.20">
    <property type="entry name" value="PAS domain"/>
    <property type="match status" value="1"/>
</dbReference>
<evidence type="ECO:0000256" key="5">
    <source>
        <dbReference type="ARBA" id="ARBA00022741"/>
    </source>
</evidence>
<dbReference type="SMART" id="SM00387">
    <property type="entry name" value="HATPase_c"/>
    <property type="match status" value="1"/>
</dbReference>
<evidence type="ECO:0000313" key="15">
    <source>
        <dbReference type="EMBL" id="PDH39738.1"/>
    </source>
</evidence>